<gene>
    <name evidence="1" type="ORF">SAMN04489793_3212</name>
</gene>
<dbReference type="RefSeq" id="WP_068742796.1">
    <property type="nucleotide sequence ID" value="NZ_FNSA01000003.1"/>
</dbReference>
<organism evidence="1 2">
    <name type="scientific">Tsukamurella tyrosinosolvens</name>
    <dbReference type="NCBI Taxonomy" id="57704"/>
    <lineage>
        <taxon>Bacteria</taxon>
        <taxon>Bacillati</taxon>
        <taxon>Actinomycetota</taxon>
        <taxon>Actinomycetes</taxon>
        <taxon>Mycobacteriales</taxon>
        <taxon>Tsukamurellaceae</taxon>
        <taxon>Tsukamurella</taxon>
    </lineage>
</organism>
<keyword evidence="2" id="KW-1185">Reference proteome</keyword>
<accession>A0A1H4VFW8</accession>
<evidence type="ECO:0000313" key="1">
    <source>
        <dbReference type="EMBL" id="SEC79770.1"/>
    </source>
</evidence>
<sequence length="64" mass="6951">MPVTVTSQTLIDRRVAGGANREDSQALLAELLEAHAGDNLVSALVYQGFATEKQAKKFAAEYER</sequence>
<protein>
    <submittedName>
        <fullName evidence="1">Uncharacterized protein</fullName>
    </submittedName>
</protein>
<dbReference type="EMBL" id="FNSA01000003">
    <property type="protein sequence ID" value="SEC79770.1"/>
    <property type="molecule type" value="Genomic_DNA"/>
</dbReference>
<proteinExistence type="predicted"/>
<name>A0A1H4VFW8_TSUTY</name>
<reference evidence="2" key="1">
    <citation type="submission" date="2016-10" db="EMBL/GenBank/DDBJ databases">
        <authorList>
            <person name="Varghese N."/>
            <person name="Submissions S."/>
        </authorList>
    </citation>
    <scope>NUCLEOTIDE SEQUENCE [LARGE SCALE GENOMIC DNA]</scope>
    <source>
        <strain evidence="2">DSM 44234</strain>
    </source>
</reference>
<evidence type="ECO:0000313" key="2">
    <source>
        <dbReference type="Proteomes" id="UP000182241"/>
    </source>
</evidence>
<dbReference type="Proteomes" id="UP000182241">
    <property type="component" value="Unassembled WGS sequence"/>
</dbReference>
<dbReference type="AlphaFoldDB" id="A0A1H4VFW8"/>
<dbReference type="STRING" id="57704.SAMN04489793_3212"/>